<evidence type="ECO:0000256" key="7">
    <source>
        <dbReference type="ARBA" id="ARBA00048478"/>
    </source>
</evidence>
<keyword evidence="4 8" id="KW-0418">Kinase</keyword>
<protein>
    <recommendedName>
        <fullName evidence="8">Cytidylate kinase</fullName>
        <shortName evidence="8">CK</shortName>
        <ecNumber evidence="8">2.7.4.25</ecNumber>
    </recommendedName>
    <alternativeName>
        <fullName evidence="8">Cytidine monophosphate kinase</fullName>
        <shortName evidence="8">CMP kinase</shortName>
    </alternativeName>
</protein>
<comment type="caution">
    <text evidence="10">The sequence shown here is derived from an EMBL/GenBank/DDBJ whole genome shotgun (WGS) entry which is preliminary data.</text>
</comment>
<dbReference type="GO" id="GO:0015949">
    <property type="term" value="P:nucleobase-containing small molecule interconversion"/>
    <property type="evidence" value="ECO:0007669"/>
    <property type="project" value="TreeGrafter"/>
</dbReference>
<keyword evidence="3 8" id="KW-0547">Nucleotide-binding</keyword>
<keyword evidence="11" id="KW-1185">Reference proteome</keyword>
<dbReference type="InterPro" id="IPR027417">
    <property type="entry name" value="P-loop_NTPase"/>
</dbReference>
<evidence type="ECO:0000256" key="3">
    <source>
        <dbReference type="ARBA" id="ARBA00022741"/>
    </source>
</evidence>
<dbReference type="GO" id="GO:0005829">
    <property type="term" value="C:cytosol"/>
    <property type="evidence" value="ECO:0007669"/>
    <property type="project" value="TreeGrafter"/>
</dbReference>
<dbReference type="GO" id="GO:0036431">
    <property type="term" value="F:dCMP kinase activity"/>
    <property type="evidence" value="ECO:0007669"/>
    <property type="project" value="InterPro"/>
</dbReference>
<dbReference type="OrthoDB" id="9807434at2"/>
<keyword evidence="2 8" id="KW-0808">Transferase</keyword>
<dbReference type="EC" id="2.7.4.25" evidence="8"/>
<name>A0A1L8D0D7_9THEO</name>
<keyword evidence="5 8" id="KW-0067">ATP-binding</keyword>
<evidence type="ECO:0000256" key="5">
    <source>
        <dbReference type="ARBA" id="ARBA00022840"/>
    </source>
</evidence>
<dbReference type="PANTHER" id="PTHR21299">
    <property type="entry name" value="CYTIDYLATE KINASE/PANTOATE-BETA-ALANINE LIGASE"/>
    <property type="match status" value="1"/>
</dbReference>
<evidence type="ECO:0000259" key="9">
    <source>
        <dbReference type="Pfam" id="PF02224"/>
    </source>
</evidence>
<reference evidence="11" key="1">
    <citation type="submission" date="2016-12" db="EMBL/GenBank/DDBJ databases">
        <title>Draft Genome Sequences od Carboxydothermus pertinax and islandicus, Hydrogenogenic Carboxydotrophic Bacteria.</title>
        <authorList>
            <person name="Fukuyama Y."/>
            <person name="Ohmae K."/>
            <person name="Yoneda Y."/>
            <person name="Yoshida T."/>
            <person name="Sako Y."/>
        </authorList>
    </citation>
    <scope>NUCLEOTIDE SEQUENCE [LARGE SCALE GENOMIC DNA]</scope>
    <source>
        <strain evidence="11">SET</strain>
    </source>
</reference>
<gene>
    <name evidence="8" type="primary">cmk</name>
    <name evidence="10" type="ORF">ciss_05550</name>
</gene>
<dbReference type="EMBL" id="BDJL01000011">
    <property type="protein sequence ID" value="GAV24622.1"/>
    <property type="molecule type" value="Genomic_DNA"/>
</dbReference>
<dbReference type="Pfam" id="PF02224">
    <property type="entry name" value="Cytidylate_kin"/>
    <property type="match status" value="1"/>
</dbReference>
<dbReference type="NCBIfam" id="TIGR00017">
    <property type="entry name" value="cmk"/>
    <property type="match status" value="1"/>
</dbReference>
<evidence type="ECO:0000256" key="4">
    <source>
        <dbReference type="ARBA" id="ARBA00022777"/>
    </source>
</evidence>
<accession>A0A1L8D0D7</accession>
<dbReference type="GO" id="GO:0006220">
    <property type="term" value="P:pyrimidine nucleotide metabolic process"/>
    <property type="evidence" value="ECO:0007669"/>
    <property type="project" value="UniProtKB-UniRule"/>
</dbReference>
<evidence type="ECO:0000256" key="2">
    <source>
        <dbReference type="ARBA" id="ARBA00022679"/>
    </source>
</evidence>
<dbReference type="STRING" id="661089.ciss_05550"/>
<comment type="catalytic activity">
    <reaction evidence="7 8">
        <text>CMP + ATP = CDP + ADP</text>
        <dbReference type="Rhea" id="RHEA:11600"/>
        <dbReference type="ChEBI" id="CHEBI:30616"/>
        <dbReference type="ChEBI" id="CHEBI:58069"/>
        <dbReference type="ChEBI" id="CHEBI:60377"/>
        <dbReference type="ChEBI" id="CHEBI:456216"/>
        <dbReference type="EC" id="2.7.4.25"/>
    </reaction>
</comment>
<dbReference type="PANTHER" id="PTHR21299:SF2">
    <property type="entry name" value="CYTIDYLATE KINASE"/>
    <property type="match status" value="1"/>
</dbReference>
<dbReference type="GO" id="GO:0005524">
    <property type="term" value="F:ATP binding"/>
    <property type="evidence" value="ECO:0007669"/>
    <property type="project" value="UniProtKB-UniRule"/>
</dbReference>
<dbReference type="HAMAP" id="MF_00238">
    <property type="entry name" value="Cytidyl_kinase_type1"/>
    <property type="match status" value="1"/>
</dbReference>
<comment type="subcellular location">
    <subcellularLocation>
        <location evidence="8">Cytoplasm</location>
    </subcellularLocation>
</comment>
<organism evidence="10 11">
    <name type="scientific">Carboxydothermus islandicus</name>
    <dbReference type="NCBI Taxonomy" id="661089"/>
    <lineage>
        <taxon>Bacteria</taxon>
        <taxon>Bacillati</taxon>
        <taxon>Bacillota</taxon>
        <taxon>Clostridia</taxon>
        <taxon>Thermoanaerobacterales</taxon>
        <taxon>Thermoanaerobacteraceae</taxon>
        <taxon>Carboxydothermus</taxon>
    </lineage>
</organism>
<sequence length="222" mass="24752">MRIAIDGPAGAGKSTVAKILAKKLGFTYLDTGAMYRAVTVLFLENNLSLADENGIKRLLENADIKIIPGDEGQKILLNERDVTDLIRTPQVSELVAKVSALPEVREYLTELQRKIIAKGNVVADGRDIGTVVMPEAEVKIFLTASAEERARRRHRELLARGYEVSYEEVFREVLKRDELDTTREISPLRKAEDAILVDTTGLKIEEVVAKLLEIIGRKQDVL</sequence>
<dbReference type="SUPFAM" id="SSF52540">
    <property type="entry name" value="P-loop containing nucleoside triphosphate hydrolases"/>
    <property type="match status" value="1"/>
</dbReference>
<dbReference type="InterPro" id="IPR003136">
    <property type="entry name" value="Cytidylate_kin"/>
</dbReference>
<dbReference type="Gene3D" id="3.40.50.300">
    <property type="entry name" value="P-loop containing nucleotide triphosphate hydrolases"/>
    <property type="match status" value="1"/>
</dbReference>
<dbReference type="InterPro" id="IPR011994">
    <property type="entry name" value="Cytidylate_kinase_dom"/>
</dbReference>
<dbReference type="RefSeq" id="WP_075864818.1">
    <property type="nucleotide sequence ID" value="NZ_BDJL01000011.1"/>
</dbReference>
<evidence type="ECO:0000256" key="1">
    <source>
        <dbReference type="ARBA" id="ARBA00009427"/>
    </source>
</evidence>
<dbReference type="CDD" id="cd02020">
    <property type="entry name" value="CMPK"/>
    <property type="match status" value="1"/>
</dbReference>
<dbReference type="Proteomes" id="UP000187338">
    <property type="component" value="Unassembled WGS sequence"/>
</dbReference>
<comment type="similarity">
    <text evidence="1 8">Belongs to the cytidylate kinase family. Type 1 subfamily.</text>
</comment>
<feature type="binding site" evidence="8">
    <location>
        <begin position="7"/>
        <end position="15"/>
    </location>
    <ligand>
        <name>ATP</name>
        <dbReference type="ChEBI" id="CHEBI:30616"/>
    </ligand>
</feature>
<proteinExistence type="inferred from homology"/>
<evidence type="ECO:0000256" key="8">
    <source>
        <dbReference type="HAMAP-Rule" id="MF_00238"/>
    </source>
</evidence>
<dbReference type="AlphaFoldDB" id="A0A1L8D0D7"/>
<dbReference type="GO" id="GO:0036430">
    <property type="term" value="F:CMP kinase activity"/>
    <property type="evidence" value="ECO:0007669"/>
    <property type="project" value="RHEA"/>
</dbReference>
<feature type="domain" description="Cytidylate kinase" evidence="9">
    <location>
        <begin position="3"/>
        <end position="215"/>
    </location>
</feature>
<evidence type="ECO:0000256" key="6">
    <source>
        <dbReference type="ARBA" id="ARBA00047615"/>
    </source>
</evidence>
<evidence type="ECO:0000313" key="10">
    <source>
        <dbReference type="EMBL" id="GAV24622.1"/>
    </source>
</evidence>
<evidence type="ECO:0000313" key="11">
    <source>
        <dbReference type="Proteomes" id="UP000187338"/>
    </source>
</evidence>
<comment type="catalytic activity">
    <reaction evidence="6 8">
        <text>dCMP + ATP = dCDP + ADP</text>
        <dbReference type="Rhea" id="RHEA:25094"/>
        <dbReference type="ChEBI" id="CHEBI:30616"/>
        <dbReference type="ChEBI" id="CHEBI:57566"/>
        <dbReference type="ChEBI" id="CHEBI:58593"/>
        <dbReference type="ChEBI" id="CHEBI:456216"/>
        <dbReference type="EC" id="2.7.4.25"/>
    </reaction>
</comment>
<keyword evidence="8" id="KW-0963">Cytoplasm</keyword>